<reference evidence="3" key="1">
    <citation type="submission" date="2024-05" db="EMBL/GenBank/DDBJ databases">
        <authorList>
            <person name="Mugo M.M."/>
            <person name="Musyoki A.M."/>
            <person name="Makumi A.M."/>
            <person name="Mutai I."/>
            <person name="Drechsel O."/>
            <person name="Kering K.K."/>
            <person name="Muturi P."/>
            <person name="Mbae C.K."/>
            <person name="Kariuki S.M."/>
        </authorList>
    </citation>
    <scope>NUCLEOTIDE SEQUENCE</scope>
</reference>
<evidence type="ECO:0000313" key="3">
    <source>
        <dbReference type="EMBL" id="XCH40559.1"/>
    </source>
</evidence>
<feature type="compositionally biased region" description="Polar residues" evidence="1">
    <location>
        <begin position="1"/>
        <end position="16"/>
    </location>
</feature>
<feature type="region of interest" description="Disordered" evidence="1">
    <location>
        <begin position="206"/>
        <end position="228"/>
    </location>
</feature>
<dbReference type="Pfam" id="PF21821">
    <property type="entry name" value="Dit_like"/>
    <property type="match status" value="1"/>
</dbReference>
<protein>
    <recommendedName>
        <fullName evidence="2">Dit-like phage tail protein N-terminal domain-containing protein</fullName>
    </recommendedName>
</protein>
<evidence type="ECO:0000259" key="2">
    <source>
        <dbReference type="Pfam" id="PF21821"/>
    </source>
</evidence>
<feature type="domain" description="Dit-like phage tail protein N-terminal" evidence="2">
    <location>
        <begin position="65"/>
        <end position="199"/>
    </location>
</feature>
<sequence length="290" mass="32074">MAFVSNNQSKPQQGKATANVEKKVNTAQEASGEVKYTLFASGLNYGGRNVELKDKNYTNDLAIIFDVVEQHSYTRTVDKSSYAVEEKVKFSDHGVIEDGKFSFSARVNSSPVYLIQNNYIDKDTDDQNPVASRRPEKALEVLERLIEDRQLVTLVTEDKIIENYILTSMEASRSNSDGAALVFQLEFTEFRTFTLGKTALATVYSDPKKSGGKTKQKGSVQSSATDEEIEVTARRTKFAGKGKDGWQSIADSMDTGNFTKQDQVVGVMTPDGKIRTPEGNIIDYDKAVGN</sequence>
<proteinExistence type="predicted"/>
<name>A0AAU8GGC5_9CAUD</name>
<dbReference type="EMBL" id="PP856722">
    <property type="protein sequence ID" value="XCH40559.1"/>
    <property type="molecule type" value="Genomic_DNA"/>
</dbReference>
<accession>A0AAU8GGC5</accession>
<feature type="region of interest" description="Disordered" evidence="1">
    <location>
        <begin position="1"/>
        <end position="20"/>
    </location>
</feature>
<organism evidence="3">
    <name type="scientific">Salmonella phage vB_SEnST11_KE23</name>
    <dbReference type="NCBI Taxonomy" id="3161174"/>
    <lineage>
        <taxon>Viruses</taxon>
        <taxon>Duplodnaviria</taxon>
        <taxon>Heunggongvirae</taxon>
        <taxon>Uroviricota</taxon>
        <taxon>Caudoviricetes</taxon>
        <taxon>Vequintavirinae</taxon>
        <taxon>Seunavirus</taxon>
    </lineage>
</organism>
<evidence type="ECO:0000256" key="1">
    <source>
        <dbReference type="SAM" id="MobiDB-lite"/>
    </source>
</evidence>
<gene>
    <name evidence="3" type="ORF">YRYPWZST_CDS0158</name>
</gene>
<dbReference type="InterPro" id="IPR048494">
    <property type="entry name" value="Dit-like_N"/>
</dbReference>